<reference evidence="1" key="1">
    <citation type="journal article" date="2023" name="Plants (Basel)">
        <title>Genomic Analysis of Leptolyngbya boryana CZ1 Reveals Efficient Carbon Fixation Modules.</title>
        <authorList>
            <person name="Bai X."/>
            <person name="Wang H."/>
            <person name="Cheng W."/>
            <person name="Wang J."/>
            <person name="Ma M."/>
            <person name="Hu H."/>
            <person name="Song Z."/>
            <person name="Ma H."/>
            <person name="Fan Y."/>
            <person name="Du C."/>
            <person name="Xu J."/>
        </authorList>
    </citation>
    <scope>NUCLEOTIDE SEQUENCE</scope>
    <source>
        <strain evidence="1">CZ1</strain>
    </source>
</reference>
<dbReference type="Gene3D" id="3.40.430.10">
    <property type="entry name" value="Dihydrofolate Reductase, subunit A"/>
    <property type="match status" value="1"/>
</dbReference>
<dbReference type="RefSeq" id="WP_316426992.1">
    <property type="nucleotide sequence ID" value="NZ_CP130144.1"/>
</dbReference>
<proteinExistence type="predicted"/>
<dbReference type="SUPFAM" id="SSF53597">
    <property type="entry name" value="Dihydrofolate reductase-like"/>
    <property type="match status" value="1"/>
</dbReference>
<protein>
    <recommendedName>
        <fullName evidence="2">Bacterial bifunctional deaminase-reductase C-terminal domain-containing protein</fullName>
    </recommendedName>
</protein>
<dbReference type="EMBL" id="CP130144">
    <property type="protein sequence ID" value="WNZ45272.1"/>
    <property type="molecule type" value="Genomic_DNA"/>
</dbReference>
<evidence type="ECO:0000313" key="1">
    <source>
        <dbReference type="EMBL" id="WNZ45272.1"/>
    </source>
</evidence>
<reference evidence="1" key="2">
    <citation type="submission" date="2023-07" db="EMBL/GenBank/DDBJ databases">
        <authorList>
            <person name="Bai X.-H."/>
            <person name="Wang H.-H."/>
            <person name="Wang J."/>
            <person name="Ma M.-Y."/>
            <person name="Hu H.-H."/>
            <person name="Song Z.-L."/>
            <person name="Ma H.-G."/>
            <person name="Fan Y."/>
            <person name="Du C.-Y."/>
            <person name="Xu J.-C."/>
        </authorList>
    </citation>
    <scope>NUCLEOTIDE SEQUENCE</scope>
    <source>
        <strain evidence="1">CZ1</strain>
    </source>
</reference>
<organism evidence="1">
    <name type="scientific">Leptolyngbya boryana CZ1</name>
    <dbReference type="NCBI Taxonomy" id="3060204"/>
    <lineage>
        <taxon>Bacteria</taxon>
        <taxon>Bacillati</taxon>
        <taxon>Cyanobacteriota</taxon>
        <taxon>Cyanophyceae</taxon>
        <taxon>Leptolyngbyales</taxon>
        <taxon>Leptolyngbyaceae</taxon>
        <taxon>Leptolyngbya group</taxon>
        <taxon>Leptolyngbya</taxon>
    </lineage>
</organism>
<accession>A0AA96WTH4</accession>
<sequence length="65" mass="7492">MALRGWRFSSPVFPTIDELILKVHPILLGSGIQMFASQIQQTALKLVNHQIYTNGFMLLHYQIQH</sequence>
<name>A0AA96WTH4_LEPBY</name>
<evidence type="ECO:0008006" key="2">
    <source>
        <dbReference type="Google" id="ProtNLM"/>
    </source>
</evidence>
<dbReference type="InterPro" id="IPR024072">
    <property type="entry name" value="DHFR-like_dom_sf"/>
</dbReference>
<gene>
    <name evidence="1" type="ORF">Q2T42_26135</name>
</gene>
<dbReference type="AlphaFoldDB" id="A0AA96WTH4"/>